<dbReference type="RefSeq" id="WP_191191214.1">
    <property type="nucleotide sequence ID" value="NZ_JACWMY010000013.1"/>
</dbReference>
<accession>A0ABR7WYQ4</accession>
<dbReference type="Proteomes" id="UP000606600">
    <property type="component" value="Unassembled WGS sequence"/>
</dbReference>
<evidence type="ECO:0000313" key="2">
    <source>
        <dbReference type="Proteomes" id="UP000606600"/>
    </source>
</evidence>
<organism evidence="1 2">
    <name type="scientific">Mucilaginibacter pankratovii</name>
    <dbReference type="NCBI Taxonomy" id="2772110"/>
    <lineage>
        <taxon>Bacteria</taxon>
        <taxon>Pseudomonadati</taxon>
        <taxon>Bacteroidota</taxon>
        <taxon>Sphingobacteriia</taxon>
        <taxon>Sphingobacteriales</taxon>
        <taxon>Sphingobacteriaceae</taxon>
        <taxon>Mucilaginibacter</taxon>
    </lineage>
</organism>
<gene>
    <name evidence="1" type="ORF">IDJ77_22360</name>
</gene>
<sequence length="300" mass="34768">MLFEVCEQEFRVMEAALGKINSSTELPAERLKEALTVIRKSLHFLSDHVLAHPLGSEEEQIKYGKVLLPKFYALYIYHQEWYAILSALPVTTNKKIRAFWLDELRVVSRFPSRYSLHHAYYKTAGTYLDKLLFVPGADTNSTLVPEIPEYDLILPTSCSYLFAKFRAYEMLSASIMEAMGNTPPMVHAPAAARKRTREMRWTGESINLVEVGFGLYDTKQLNDGNASLVEIFEWMEEVLHVRIGRPARRFEELETRKTTSPTSYLDKMRHEINMRIDRKLNYDPDAFQLKRRANRVPPAK</sequence>
<reference evidence="1 2" key="1">
    <citation type="submission" date="2020-09" db="EMBL/GenBank/DDBJ databases">
        <title>Novel species of Mucilaginibacter isolated from a glacier on the Tibetan Plateau.</title>
        <authorList>
            <person name="Liu Q."/>
            <person name="Xin Y.-H."/>
        </authorList>
    </citation>
    <scope>NUCLEOTIDE SEQUENCE [LARGE SCALE GENOMIC DNA]</scope>
    <source>
        <strain evidence="1 2">ZT4R22</strain>
    </source>
</reference>
<dbReference type="EMBL" id="JACWMY010000013">
    <property type="protein sequence ID" value="MBD1366574.1"/>
    <property type="molecule type" value="Genomic_DNA"/>
</dbReference>
<evidence type="ECO:0000313" key="1">
    <source>
        <dbReference type="EMBL" id="MBD1366574.1"/>
    </source>
</evidence>
<dbReference type="InterPro" id="IPR018534">
    <property type="entry name" value="Tet_reg_excision_RteC"/>
</dbReference>
<protein>
    <submittedName>
        <fullName evidence="1">RteC domain-containing protein</fullName>
    </submittedName>
</protein>
<keyword evidence="2" id="KW-1185">Reference proteome</keyword>
<name>A0ABR7WYQ4_9SPHI</name>
<comment type="caution">
    <text evidence="1">The sequence shown here is derived from an EMBL/GenBank/DDBJ whole genome shotgun (WGS) entry which is preliminary data.</text>
</comment>
<dbReference type="Pfam" id="PF09357">
    <property type="entry name" value="RteC"/>
    <property type="match status" value="1"/>
</dbReference>
<proteinExistence type="predicted"/>